<dbReference type="Gene3D" id="1.10.10.10">
    <property type="entry name" value="Winged helix-like DNA-binding domain superfamily/Winged helix DNA-binding domain"/>
    <property type="match status" value="1"/>
</dbReference>
<accession>A0A6J7EZD4</accession>
<dbReference type="PRINTS" id="PR00035">
    <property type="entry name" value="HTHGNTR"/>
</dbReference>
<dbReference type="CDD" id="cd07377">
    <property type="entry name" value="WHTH_GntR"/>
    <property type="match status" value="1"/>
</dbReference>
<evidence type="ECO:0000256" key="1">
    <source>
        <dbReference type="ARBA" id="ARBA00023015"/>
    </source>
</evidence>
<dbReference type="InterPro" id="IPR036390">
    <property type="entry name" value="WH_DNA-bd_sf"/>
</dbReference>
<dbReference type="GO" id="GO:0003700">
    <property type="term" value="F:DNA-binding transcription factor activity"/>
    <property type="evidence" value="ECO:0007669"/>
    <property type="project" value="InterPro"/>
</dbReference>
<dbReference type="InterPro" id="IPR008920">
    <property type="entry name" value="TF_FadR/GntR_C"/>
</dbReference>
<dbReference type="Pfam" id="PF07729">
    <property type="entry name" value="FCD"/>
    <property type="match status" value="1"/>
</dbReference>
<protein>
    <submittedName>
        <fullName evidence="6">Unannotated protein</fullName>
    </submittedName>
</protein>
<dbReference type="Gene3D" id="1.20.120.530">
    <property type="entry name" value="GntR ligand-binding domain-like"/>
    <property type="match status" value="1"/>
</dbReference>
<dbReference type="SUPFAM" id="SSF48008">
    <property type="entry name" value="GntR ligand-binding domain-like"/>
    <property type="match status" value="1"/>
</dbReference>
<name>A0A6J7EZD4_9ZZZZ</name>
<evidence type="ECO:0000259" key="5">
    <source>
        <dbReference type="PROSITE" id="PS50949"/>
    </source>
</evidence>
<feature type="compositionally biased region" description="Low complexity" evidence="4">
    <location>
        <begin position="316"/>
        <end position="332"/>
    </location>
</feature>
<dbReference type="GO" id="GO:0003677">
    <property type="term" value="F:DNA binding"/>
    <property type="evidence" value="ECO:0007669"/>
    <property type="project" value="UniProtKB-KW"/>
</dbReference>
<dbReference type="SUPFAM" id="SSF46785">
    <property type="entry name" value="Winged helix' DNA-binding domain"/>
    <property type="match status" value="1"/>
</dbReference>
<feature type="region of interest" description="Disordered" evidence="4">
    <location>
        <begin position="267"/>
        <end position="332"/>
    </location>
</feature>
<dbReference type="SMART" id="SM00895">
    <property type="entry name" value="FCD"/>
    <property type="match status" value="1"/>
</dbReference>
<dbReference type="InterPro" id="IPR036388">
    <property type="entry name" value="WH-like_DNA-bd_sf"/>
</dbReference>
<reference evidence="6" key="1">
    <citation type="submission" date="2020-05" db="EMBL/GenBank/DDBJ databases">
        <authorList>
            <person name="Chiriac C."/>
            <person name="Salcher M."/>
            <person name="Ghai R."/>
            <person name="Kavagutti S V."/>
        </authorList>
    </citation>
    <scope>NUCLEOTIDE SEQUENCE</scope>
</reference>
<dbReference type="PANTHER" id="PTHR43537:SF5">
    <property type="entry name" value="UXU OPERON TRANSCRIPTIONAL REGULATOR"/>
    <property type="match status" value="1"/>
</dbReference>
<dbReference type="PANTHER" id="PTHR43537">
    <property type="entry name" value="TRANSCRIPTIONAL REGULATOR, GNTR FAMILY"/>
    <property type="match status" value="1"/>
</dbReference>
<keyword evidence="2" id="KW-0238">DNA-binding</keyword>
<dbReference type="EMBL" id="CAFBLP010000092">
    <property type="protein sequence ID" value="CAB4888817.1"/>
    <property type="molecule type" value="Genomic_DNA"/>
</dbReference>
<keyword evidence="1" id="KW-0805">Transcription regulation</keyword>
<organism evidence="6">
    <name type="scientific">freshwater metagenome</name>
    <dbReference type="NCBI Taxonomy" id="449393"/>
    <lineage>
        <taxon>unclassified sequences</taxon>
        <taxon>metagenomes</taxon>
        <taxon>ecological metagenomes</taxon>
    </lineage>
</organism>
<dbReference type="Pfam" id="PF00392">
    <property type="entry name" value="GntR"/>
    <property type="match status" value="1"/>
</dbReference>
<dbReference type="PROSITE" id="PS50949">
    <property type="entry name" value="HTH_GNTR"/>
    <property type="match status" value="1"/>
</dbReference>
<gene>
    <name evidence="6" type="ORF">UFOPK3376_02632</name>
</gene>
<evidence type="ECO:0000256" key="2">
    <source>
        <dbReference type="ARBA" id="ARBA00023125"/>
    </source>
</evidence>
<dbReference type="InterPro" id="IPR000524">
    <property type="entry name" value="Tscrpt_reg_HTH_GntR"/>
</dbReference>
<dbReference type="InterPro" id="IPR011711">
    <property type="entry name" value="GntR_C"/>
</dbReference>
<sequence>MSQTEKLKGNFRRIRPAYEQVADQLRQMIIQMDVRPGERLPREGELTVLLGVSRSTVREALRVLQSEKLIITTRGVQGGSFIAHPEPAHISDFLQANLGLLSGADQLSIDDLLEARELLEVPAAALAATRRSEEQLEELRQFASGTGAIEAFSENRDFHLSLLEASGNMLLGVMTRPVFTVLQSRFLRAEAARDQWESVHKDHESIYEAIAAGDAELAGKRMFEHLQHLRPTYIAMDVIDRAAREDGTTYSPDGIARIARTVAARAVAPDAGKEPPARAKPSAAQQVATTGRKAPAKRTATKNPPGSKATAPKASAQQPTKAVATKAAARKS</sequence>
<feature type="domain" description="HTH gntR-type" evidence="5">
    <location>
        <begin position="15"/>
        <end position="85"/>
    </location>
</feature>
<dbReference type="AlphaFoldDB" id="A0A6J7EZD4"/>
<keyword evidence="3" id="KW-0804">Transcription</keyword>
<evidence type="ECO:0000313" key="6">
    <source>
        <dbReference type="EMBL" id="CAB4888817.1"/>
    </source>
</evidence>
<evidence type="ECO:0000256" key="3">
    <source>
        <dbReference type="ARBA" id="ARBA00023163"/>
    </source>
</evidence>
<proteinExistence type="predicted"/>
<dbReference type="SMART" id="SM00345">
    <property type="entry name" value="HTH_GNTR"/>
    <property type="match status" value="1"/>
</dbReference>
<evidence type="ECO:0000256" key="4">
    <source>
        <dbReference type="SAM" id="MobiDB-lite"/>
    </source>
</evidence>